<feature type="region of interest" description="Disordered" evidence="13">
    <location>
        <begin position="364"/>
        <end position="437"/>
    </location>
</feature>
<organism evidence="15 16">
    <name type="scientific">Tetrahymena thermophila (strain SB210)</name>
    <dbReference type="NCBI Taxonomy" id="312017"/>
    <lineage>
        <taxon>Eukaryota</taxon>
        <taxon>Sar</taxon>
        <taxon>Alveolata</taxon>
        <taxon>Ciliophora</taxon>
        <taxon>Intramacronucleata</taxon>
        <taxon>Oligohymenophorea</taxon>
        <taxon>Hymenostomatida</taxon>
        <taxon>Tetrahymenina</taxon>
        <taxon>Tetrahymenidae</taxon>
        <taxon>Tetrahymena</taxon>
    </lineage>
</organism>
<dbReference type="InterPro" id="IPR000719">
    <property type="entry name" value="Prot_kinase_dom"/>
</dbReference>
<evidence type="ECO:0000313" key="15">
    <source>
        <dbReference type="EMBL" id="EAR97221.2"/>
    </source>
</evidence>
<dbReference type="GO" id="GO:0005524">
    <property type="term" value="F:ATP binding"/>
    <property type="evidence" value="ECO:0007669"/>
    <property type="project" value="UniProtKB-UniRule"/>
</dbReference>
<keyword evidence="2" id="KW-0723">Serine/threonine-protein kinase</keyword>
<protein>
    <recommendedName>
        <fullName evidence="1">non-specific serine/threonine protein kinase</fullName>
        <ecNumber evidence="1">2.7.11.1</ecNumber>
    </recommendedName>
</protein>
<dbReference type="SUPFAM" id="SSF56112">
    <property type="entry name" value="Protein kinase-like (PK-like)"/>
    <property type="match status" value="1"/>
</dbReference>
<keyword evidence="16" id="KW-1185">Reference proteome</keyword>
<comment type="similarity">
    <text evidence="8">Belongs to the protein kinase superfamily. Ser/Thr protein kinase family. GCN2 subfamily.</text>
</comment>
<dbReference type="InterPro" id="IPR050339">
    <property type="entry name" value="CC_SR_Kinase"/>
</dbReference>
<dbReference type="eggNOG" id="KOG1035">
    <property type="taxonomic scope" value="Eukaryota"/>
</dbReference>
<comment type="catalytic activity">
    <reaction evidence="9">
        <text>L-threonyl-[protein] + ATP = O-phospho-L-threonyl-[protein] + ADP + H(+)</text>
        <dbReference type="Rhea" id="RHEA:46608"/>
        <dbReference type="Rhea" id="RHEA-COMP:11060"/>
        <dbReference type="Rhea" id="RHEA-COMP:11605"/>
        <dbReference type="ChEBI" id="CHEBI:15378"/>
        <dbReference type="ChEBI" id="CHEBI:30013"/>
        <dbReference type="ChEBI" id="CHEBI:30616"/>
        <dbReference type="ChEBI" id="CHEBI:61977"/>
        <dbReference type="ChEBI" id="CHEBI:456216"/>
        <dbReference type="EC" id="2.7.11.1"/>
    </reaction>
    <physiologicalReaction direction="left-to-right" evidence="9">
        <dbReference type="Rhea" id="RHEA:46609"/>
    </physiologicalReaction>
</comment>
<dbReference type="EMBL" id="GG662667">
    <property type="protein sequence ID" value="EAR97221.2"/>
    <property type="molecule type" value="Genomic_DNA"/>
</dbReference>
<evidence type="ECO:0000256" key="3">
    <source>
        <dbReference type="ARBA" id="ARBA00022679"/>
    </source>
</evidence>
<keyword evidence="4 11" id="KW-0547">Nucleotide-binding</keyword>
<evidence type="ECO:0000256" key="1">
    <source>
        <dbReference type="ARBA" id="ARBA00012513"/>
    </source>
</evidence>
<evidence type="ECO:0000259" key="14">
    <source>
        <dbReference type="PROSITE" id="PS50011"/>
    </source>
</evidence>
<dbReference type="GO" id="GO:0017148">
    <property type="term" value="P:negative regulation of translation"/>
    <property type="evidence" value="ECO:0007669"/>
    <property type="project" value="UniProtKB-KW"/>
</dbReference>
<dbReference type="STRING" id="312017.I7MJV0"/>
<feature type="compositionally biased region" description="Low complexity" evidence="13">
    <location>
        <begin position="381"/>
        <end position="392"/>
    </location>
</feature>
<dbReference type="PROSITE" id="PS50011">
    <property type="entry name" value="PROTEIN_KINASE_DOM"/>
    <property type="match status" value="1"/>
</dbReference>
<dbReference type="OrthoDB" id="6778822at2759"/>
<dbReference type="GO" id="GO:0005634">
    <property type="term" value="C:nucleus"/>
    <property type="evidence" value="ECO:0007669"/>
    <property type="project" value="TreeGrafter"/>
</dbReference>
<feature type="compositionally biased region" description="Basic and acidic residues" evidence="13">
    <location>
        <begin position="509"/>
        <end position="518"/>
    </location>
</feature>
<evidence type="ECO:0000256" key="12">
    <source>
        <dbReference type="SAM" id="Coils"/>
    </source>
</evidence>
<dbReference type="Proteomes" id="UP000009168">
    <property type="component" value="Unassembled WGS sequence"/>
</dbReference>
<sequence length="1058" mass="122442">MKFIKMKQFICQLQCKKCQSKQQNNNESSMHACKQANKQTNNNEEKAKKQIKKQIIQASWFEEKKQKIKEKEKPLVILLQILQQQFVKKAKETRFFRYLNINTVYQQMLHEQLEILSKEKIYENNFIQLQKIGQGGFASVYRVVHKIDDTEYAVKQIHLKIKDIKEDLQKHYEKLIREARYLAQVNHPNVIRYFHSWIEVTEKKKSQKQEEQKRQTLELSSSFAKKKKSKDNNNVSPSKKDKKEDKQLAIQSNQANLKQQPANSNNPAGQNQQKVVDSNKGGISQVASVQNKNSDATNIHIQAQTNNQKGKQQQQQQVNQGKQTQQIQLNNQDQSDEDNNEDSNTFYFEDEFDNEVVFIEENSKSIKQDESQQENSHSSGNNLNQSNIKSNNDMSDQSPIPNPNVASKQKPSQIKIFNNNSNGNSAEIPNTKKSSKDIKKLSEFSSAMHGNNNEESQENDSQSFNKGQSDFQLVFESYSEKSKSDLKDECKQIAPDNNNQNTSKLVQNKKQDQGEKKNINKCNNNNNQNKNQILETKKQEQNANCAINNKNNKNSHDILKNNQISQQTQNNNNNNKNQLQQNQQQNQANSISNTKSYERRKNKSMDYLTIDQKQREFQLDKYDEIIFYLQTELCHQTLAEYITNRNKKLFSQQQFNQNLSIKNSCANISNNSNIKNQNLCLQSTQSMFNMNESNSFSGQQNSINNNLNQNNLMHPTLTYSNSCNCSDPFDILTFEYKQQAIAILKEIIKGLYHIHHICKMVHRDLKPHNIFLTDNMQVKIGDFGLVKKLSKLINPNQKIQYNDHQLYGKKLGNDNSGMKQTSTNNSFSGASTSPSETNSGYHDKLPFYLPKEEITSTCGTATYASPEQLSQKAEFFDHRADIYSLGIIILQLFHPMNTSMELVKTIQNCKKGELPKHFCAKFPRLAEIIKDSLSNDPQKRPLLSKIEQTLQEMEMMESQVHCEILGKLMITFESETTQSVKFVKVIRNSLYFYKNETIQKAENVYNIQECTFRLVMGQHGNVEEIAVQHPIQQNFSIRAIQIDKNQLLIQKLQKYSIF</sequence>
<evidence type="ECO:0000256" key="13">
    <source>
        <dbReference type="SAM" id="MobiDB-lite"/>
    </source>
</evidence>
<dbReference type="InterPro" id="IPR008271">
    <property type="entry name" value="Ser/Thr_kinase_AS"/>
</dbReference>
<feature type="region of interest" description="Disordered" evidence="13">
    <location>
        <begin position="256"/>
        <end position="275"/>
    </location>
</feature>
<evidence type="ECO:0000256" key="11">
    <source>
        <dbReference type="PROSITE-ProRule" id="PRU10141"/>
    </source>
</evidence>
<keyword evidence="5 15" id="KW-0418">Kinase</keyword>
<gene>
    <name evidence="15" type="ORF">TTHERM_00483530</name>
</gene>
<feature type="region of interest" description="Disordered" evidence="13">
    <location>
        <begin position="486"/>
        <end position="528"/>
    </location>
</feature>
<dbReference type="Gene3D" id="3.30.200.20">
    <property type="entry name" value="Phosphorylase Kinase, domain 1"/>
    <property type="match status" value="1"/>
</dbReference>
<feature type="compositionally biased region" description="Polar residues" evidence="13">
    <location>
        <begin position="813"/>
        <end position="838"/>
    </location>
</feature>
<dbReference type="AlphaFoldDB" id="I7MJV0"/>
<dbReference type="SMART" id="SM00220">
    <property type="entry name" value="S_TKc"/>
    <property type="match status" value="1"/>
</dbReference>
<dbReference type="GeneID" id="7840806"/>
<evidence type="ECO:0000256" key="10">
    <source>
        <dbReference type="ARBA" id="ARBA00048977"/>
    </source>
</evidence>
<feature type="region of interest" description="Disordered" evidence="13">
    <location>
        <begin position="812"/>
        <end position="838"/>
    </location>
</feature>
<dbReference type="PANTHER" id="PTHR11042">
    <property type="entry name" value="EUKARYOTIC TRANSLATION INITIATION FACTOR 2-ALPHA KINASE EIF2-ALPHA KINASE -RELATED"/>
    <property type="match status" value="1"/>
</dbReference>
<keyword evidence="12" id="KW-0175">Coiled coil</keyword>
<keyword evidence="7" id="KW-0652">Protein synthesis inhibitor</keyword>
<feature type="region of interest" description="Disordered" evidence="13">
    <location>
        <begin position="567"/>
        <end position="600"/>
    </location>
</feature>
<dbReference type="GO" id="GO:0004694">
    <property type="term" value="F:eukaryotic translation initiation factor 2alpha kinase activity"/>
    <property type="evidence" value="ECO:0007669"/>
    <property type="project" value="TreeGrafter"/>
</dbReference>
<feature type="compositionally biased region" description="Low complexity" evidence="13">
    <location>
        <begin position="567"/>
        <end position="589"/>
    </location>
</feature>
<evidence type="ECO:0000256" key="8">
    <source>
        <dbReference type="ARBA" id="ARBA00037982"/>
    </source>
</evidence>
<dbReference type="PROSITE" id="PS00107">
    <property type="entry name" value="PROTEIN_KINASE_ATP"/>
    <property type="match status" value="1"/>
</dbReference>
<evidence type="ECO:0000256" key="4">
    <source>
        <dbReference type="ARBA" id="ARBA00022741"/>
    </source>
</evidence>
<feature type="domain" description="Protein kinase" evidence="14">
    <location>
        <begin position="611"/>
        <end position="956"/>
    </location>
</feature>
<dbReference type="InParanoid" id="I7MJV0"/>
<comment type="catalytic activity">
    <reaction evidence="10">
        <text>L-seryl-[protein] + ATP = O-phospho-L-seryl-[protein] + ADP + H(+)</text>
        <dbReference type="Rhea" id="RHEA:17989"/>
        <dbReference type="Rhea" id="RHEA-COMP:9863"/>
        <dbReference type="Rhea" id="RHEA-COMP:11604"/>
        <dbReference type="ChEBI" id="CHEBI:15378"/>
        <dbReference type="ChEBI" id="CHEBI:29999"/>
        <dbReference type="ChEBI" id="CHEBI:30616"/>
        <dbReference type="ChEBI" id="CHEBI:83421"/>
        <dbReference type="ChEBI" id="CHEBI:456216"/>
        <dbReference type="EC" id="2.7.11.1"/>
    </reaction>
    <physiologicalReaction direction="left-to-right" evidence="10">
        <dbReference type="Rhea" id="RHEA:17990"/>
    </physiologicalReaction>
</comment>
<evidence type="ECO:0000256" key="2">
    <source>
        <dbReference type="ARBA" id="ARBA00022527"/>
    </source>
</evidence>
<feature type="coiled-coil region" evidence="12">
    <location>
        <begin position="30"/>
        <end position="57"/>
    </location>
</feature>
<feature type="compositionally biased region" description="Low complexity" evidence="13">
    <location>
        <begin position="305"/>
        <end position="333"/>
    </location>
</feature>
<dbReference type="KEGG" id="tet:TTHERM_00483530"/>
<reference evidence="16" key="1">
    <citation type="journal article" date="2006" name="PLoS Biol.">
        <title>Macronuclear genome sequence of the ciliate Tetrahymena thermophila, a model eukaryote.</title>
        <authorList>
            <person name="Eisen J.A."/>
            <person name="Coyne R.S."/>
            <person name="Wu M."/>
            <person name="Wu D."/>
            <person name="Thiagarajan M."/>
            <person name="Wortman J.R."/>
            <person name="Badger J.H."/>
            <person name="Ren Q."/>
            <person name="Amedeo P."/>
            <person name="Jones K.M."/>
            <person name="Tallon L.J."/>
            <person name="Delcher A.L."/>
            <person name="Salzberg S.L."/>
            <person name="Silva J.C."/>
            <person name="Haas B.J."/>
            <person name="Majoros W.H."/>
            <person name="Farzad M."/>
            <person name="Carlton J.M."/>
            <person name="Smith R.K. Jr."/>
            <person name="Garg J."/>
            <person name="Pearlman R.E."/>
            <person name="Karrer K.M."/>
            <person name="Sun L."/>
            <person name="Manning G."/>
            <person name="Elde N.C."/>
            <person name="Turkewitz A.P."/>
            <person name="Asai D.J."/>
            <person name="Wilkes D.E."/>
            <person name="Wang Y."/>
            <person name="Cai H."/>
            <person name="Collins K."/>
            <person name="Stewart B.A."/>
            <person name="Lee S.R."/>
            <person name="Wilamowska K."/>
            <person name="Weinberg Z."/>
            <person name="Ruzzo W.L."/>
            <person name="Wloga D."/>
            <person name="Gaertig J."/>
            <person name="Frankel J."/>
            <person name="Tsao C.-C."/>
            <person name="Gorovsky M.A."/>
            <person name="Keeling P.J."/>
            <person name="Waller R.F."/>
            <person name="Patron N.J."/>
            <person name="Cherry J.M."/>
            <person name="Stover N.A."/>
            <person name="Krieger C.J."/>
            <person name="del Toro C."/>
            <person name="Ryder H.F."/>
            <person name="Williamson S.C."/>
            <person name="Barbeau R.A."/>
            <person name="Hamilton E.P."/>
            <person name="Orias E."/>
        </authorList>
    </citation>
    <scope>NUCLEOTIDE SEQUENCE [LARGE SCALE GENOMIC DNA]</scope>
    <source>
        <strain evidence="16">SB210</strain>
    </source>
</reference>
<keyword evidence="6 11" id="KW-0067">ATP-binding</keyword>
<evidence type="ECO:0000313" key="16">
    <source>
        <dbReference type="Proteomes" id="UP000009168"/>
    </source>
</evidence>
<evidence type="ECO:0000256" key="9">
    <source>
        <dbReference type="ARBA" id="ARBA00048659"/>
    </source>
</evidence>
<dbReference type="InterPro" id="IPR011009">
    <property type="entry name" value="Kinase-like_dom_sf"/>
</dbReference>
<dbReference type="InterPro" id="IPR017441">
    <property type="entry name" value="Protein_kinase_ATP_BS"/>
</dbReference>
<keyword evidence="3" id="KW-0808">Transferase</keyword>
<accession>I7MJV0</accession>
<feature type="region of interest" description="Disordered" evidence="13">
    <location>
        <begin position="205"/>
        <end position="247"/>
    </location>
</feature>
<dbReference type="PANTHER" id="PTHR11042:SF160">
    <property type="entry name" value="EUKARYOTIC TRANSLATION INITIATION FACTOR 2-ALPHA KINASE 1"/>
    <property type="match status" value="1"/>
</dbReference>
<evidence type="ECO:0000256" key="7">
    <source>
        <dbReference type="ARBA" id="ARBA00023193"/>
    </source>
</evidence>
<dbReference type="Pfam" id="PF00069">
    <property type="entry name" value="Pkinase"/>
    <property type="match status" value="2"/>
</dbReference>
<evidence type="ECO:0000256" key="5">
    <source>
        <dbReference type="ARBA" id="ARBA00022777"/>
    </source>
</evidence>
<name>I7MJV0_TETTS</name>
<feature type="compositionally biased region" description="Basic and acidic residues" evidence="13">
    <location>
        <begin position="205"/>
        <end position="216"/>
    </location>
</feature>
<dbReference type="GO" id="GO:0005737">
    <property type="term" value="C:cytoplasm"/>
    <property type="evidence" value="ECO:0007669"/>
    <property type="project" value="TreeGrafter"/>
</dbReference>
<dbReference type="PROSITE" id="PS00108">
    <property type="entry name" value="PROTEIN_KINASE_ST"/>
    <property type="match status" value="1"/>
</dbReference>
<feature type="compositionally biased region" description="Polar residues" evidence="13">
    <location>
        <begin position="393"/>
        <end position="432"/>
    </location>
</feature>
<proteinExistence type="inferred from homology"/>
<dbReference type="EC" id="2.7.11.1" evidence="1"/>
<dbReference type="RefSeq" id="XP_001017466.2">
    <property type="nucleotide sequence ID" value="XM_001017466.2"/>
</dbReference>
<feature type="region of interest" description="Disordered" evidence="13">
    <location>
        <begin position="305"/>
        <end position="345"/>
    </location>
</feature>
<feature type="compositionally biased region" description="Basic and acidic residues" evidence="13">
    <location>
        <begin position="238"/>
        <end position="247"/>
    </location>
</feature>
<dbReference type="Gene3D" id="1.10.510.10">
    <property type="entry name" value="Transferase(Phosphotransferase) domain 1"/>
    <property type="match status" value="1"/>
</dbReference>
<feature type="compositionally biased region" description="Polar residues" evidence="13">
    <location>
        <begin position="495"/>
        <end position="508"/>
    </location>
</feature>
<evidence type="ECO:0000256" key="6">
    <source>
        <dbReference type="ARBA" id="ARBA00022840"/>
    </source>
</evidence>
<feature type="binding site" evidence="11">
    <location>
        <position position="155"/>
    </location>
    <ligand>
        <name>ATP</name>
        <dbReference type="ChEBI" id="CHEBI:30616"/>
    </ligand>
</feature>